<evidence type="ECO:0000256" key="8">
    <source>
        <dbReference type="ARBA" id="ARBA00022779"/>
    </source>
</evidence>
<dbReference type="RefSeq" id="WP_304146637.1">
    <property type="nucleotide sequence ID" value="NZ_JAOAIE010000090.1"/>
</dbReference>
<dbReference type="GO" id="GO:1902600">
    <property type="term" value="P:proton transmembrane transport"/>
    <property type="evidence" value="ECO:0007669"/>
    <property type="project" value="UniProtKB-KW"/>
</dbReference>
<comment type="similarity">
    <text evidence="2">Belongs to the MotA family.</text>
</comment>
<dbReference type="GO" id="GO:0071978">
    <property type="term" value="P:bacterial-type flagellum-dependent swarming motility"/>
    <property type="evidence" value="ECO:0007669"/>
    <property type="project" value="InterPro"/>
</dbReference>
<keyword evidence="16" id="KW-0969">Cilium</keyword>
<evidence type="ECO:0000256" key="2">
    <source>
        <dbReference type="ARBA" id="ARBA00008038"/>
    </source>
</evidence>
<evidence type="ECO:0000256" key="7">
    <source>
        <dbReference type="ARBA" id="ARBA00022692"/>
    </source>
</evidence>
<evidence type="ECO:0000256" key="9">
    <source>
        <dbReference type="ARBA" id="ARBA00022781"/>
    </source>
</evidence>
<keyword evidence="16" id="KW-0966">Cell projection</keyword>
<gene>
    <name evidence="16" type="primary">motA</name>
    <name evidence="16" type="ORF">ENS31_02820</name>
</gene>
<dbReference type="Pfam" id="PF20560">
    <property type="entry name" value="MotA_N"/>
    <property type="match status" value="1"/>
</dbReference>
<feature type="domain" description="Motility protein A N-terminal" evidence="15">
    <location>
        <begin position="4"/>
        <end position="93"/>
    </location>
</feature>
<keyword evidence="6" id="KW-0997">Cell inner membrane</keyword>
<feature type="transmembrane region" description="Helical" evidence="13">
    <location>
        <begin position="197"/>
        <end position="220"/>
    </location>
</feature>
<dbReference type="PANTHER" id="PTHR30433:SF4">
    <property type="entry name" value="MOTILITY PROTEIN A"/>
    <property type="match status" value="1"/>
</dbReference>
<keyword evidence="4" id="KW-1003">Cell membrane</keyword>
<proteinExistence type="inferred from homology"/>
<dbReference type="GO" id="GO:0005886">
    <property type="term" value="C:plasma membrane"/>
    <property type="evidence" value="ECO:0007669"/>
    <property type="project" value="UniProtKB-SubCell"/>
</dbReference>
<reference evidence="16" key="1">
    <citation type="journal article" date="2020" name="mSystems">
        <title>Genome- and Community-Level Interaction Insights into Carbon Utilization and Element Cycling Functions of Hydrothermarchaeota in Hydrothermal Sediment.</title>
        <authorList>
            <person name="Zhou Z."/>
            <person name="Liu Y."/>
            <person name="Xu W."/>
            <person name="Pan J."/>
            <person name="Luo Z.H."/>
            <person name="Li M."/>
        </authorList>
    </citation>
    <scope>NUCLEOTIDE SEQUENCE [LARGE SCALE GENOMIC DNA]</scope>
    <source>
        <strain evidence="16">SpSt-479</strain>
    </source>
</reference>
<dbReference type="InterPro" id="IPR002898">
    <property type="entry name" value="MotA_ExbB_proton_chnl"/>
</dbReference>
<dbReference type="PANTHER" id="PTHR30433">
    <property type="entry name" value="CHEMOTAXIS PROTEIN MOTA"/>
    <property type="match status" value="1"/>
</dbReference>
<sequence length="286" mass="30892">MFVIIGIVVVLGAILGGFTLAHGNLALLIQPAEFVIILGAALGSLLISSPLSVIKKIFGSIPQLIKGVNFTKQDYLELLKSFNDLFLLAQRDGLLSIEKHIENPKDSEILSLNKTFINNHHASTFFSDTMKVMLSGGVPPHELEALIDAEIETFEMESKPVVNAISKVGDSFPGLGIVAAVLGIIVTMSSIDEGAATVGMHVAAALVGTFLGVLMAYGFVNPIATNLELQHELEKRYLETIKACIVAYAKGNPPIIAVEIARRTIFSDYRPSFQELENYIRGKGDK</sequence>
<dbReference type="NCBIfam" id="TIGR03818">
    <property type="entry name" value="MotA1"/>
    <property type="match status" value="1"/>
</dbReference>
<keyword evidence="3" id="KW-0813">Transport</keyword>
<organism evidence="16">
    <name type="scientific">Ignavibacterium album</name>
    <dbReference type="NCBI Taxonomy" id="591197"/>
    <lineage>
        <taxon>Bacteria</taxon>
        <taxon>Pseudomonadati</taxon>
        <taxon>Ignavibacteriota</taxon>
        <taxon>Ignavibacteria</taxon>
        <taxon>Ignavibacteriales</taxon>
        <taxon>Ignavibacteriaceae</taxon>
        <taxon>Ignavibacterium</taxon>
    </lineage>
</organism>
<dbReference type="InterPro" id="IPR000540">
    <property type="entry name" value="Flag_MotA_CS"/>
</dbReference>
<evidence type="ECO:0000256" key="5">
    <source>
        <dbReference type="ARBA" id="ARBA00022500"/>
    </source>
</evidence>
<evidence type="ECO:0000313" key="16">
    <source>
        <dbReference type="EMBL" id="HFI90446.1"/>
    </source>
</evidence>
<evidence type="ECO:0000256" key="12">
    <source>
        <dbReference type="ARBA" id="ARBA00023136"/>
    </source>
</evidence>
<keyword evidence="16" id="KW-0282">Flagellum</keyword>
<dbReference type="InterPro" id="IPR046786">
    <property type="entry name" value="MotA_N"/>
</dbReference>
<dbReference type="InterPro" id="IPR047055">
    <property type="entry name" value="MotA-like"/>
</dbReference>
<evidence type="ECO:0000259" key="15">
    <source>
        <dbReference type="Pfam" id="PF20560"/>
    </source>
</evidence>
<accession>A0A7V2ZI78</accession>
<evidence type="ECO:0000256" key="13">
    <source>
        <dbReference type="SAM" id="Phobius"/>
    </source>
</evidence>
<evidence type="ECO:0000256" key="1">
    <source>
        <dbReference type="ARBA" id="ARBA00004429"/>
    </source>
</evidence>
<keyword evidence="11" id="KW-0406">Ion transport</keyword>
<feature type="domain" description="MotA/TolQ/ExbB proton channel" evidence="14">
    <location>
        <begin position="121"/>
        <end position="235"/>
    </location>
</feature>
<comment type="subcellular location">
    <subcellularLocation>
        <location evidence="1">Cell inner membrane</location>
        <topology evidence="1">Multi-pass membrane protein</topology>
    </subcellularLocation>
</comment>
<comment type="caution">
    <text evidence="16">The sequence shown here is derived from an EMBL/GenBank/DDBJ whole genome shotgun (WGS) entry which is preliminary data.</text>
</comment>
<dbReference type="AlphaFoldDB" id="A0A7V2ZI78"/>
<feature type="transmembrane region" description="Helical" evidence="13">
    <location>
        <begin position="33"/>
        <end position="54"/>
    </location>
</feature>
<feature type="transmembrane region" description="Helical" evidence="13">
    <location>
        <begin position="172"/>
        <end position="191"/>
    </location>
</feature>
<evidence type="ECO:0000256" key="6">
    <source>
        <dbReference type="ARBA" id="ARBA00022519"/>
    </source>
</evidence>
<keyword evidence="7 13" id="KW-0812">Transmembrane</keyword>
<dbReference type="EMBL" id="DSUJ01000008">
    <property type="protein sequence ID" value="HFI90446.1"/>
    <property type="molecule type" value="Genomic_DNA"/>
</dbReference>
<protein>
    <submittedName>
        <fullName evidence="16">Flagellar motor stator protein MotA</fullName>
    </submittedName>
</protein>
<evidence type="ECO:0000259" key="14">
    <source>
        <dbReference type="Pfam" id="PF01618"/>
    </source>
</evidence>
<keyword evidence="12 13" id="KW-0472">Membrane</keyword>
<dbReference type="GO" id="GO:0006935">
    <property type="term" value="P:chemotaxis"/>
    <property type="evidence" value="ECO:0007669"/>
    <property type="project" value="UniProtKB-KW"/>
</dbReference>
<keyword evidence="5" id="KW-0145">Chemotaxis</keyword>
<evidence type="ECO:0000256" key="3">
    <source>
        <dbReference type="ARBA" id="ARBA00022448"/>
    </source>
</evidence>
<evidence type="ECO:0000256" key="4">
    <source>
        <dbReference type="ARBA" id="ARBA00022475"/>
    </source>
</evidence>
<evidence type="ECO:0000256" key="10">
    <source>
        <dbReference type="ARBA" id="ARBA00022989"/>
    </source>
</evidence>
<name>A0A7V2ZI78_9BACT</name>
<evidence type="ECO:0000256" key="11">
    <source>
        <dbReference type="ARBA" id="ARBA00023065"/>
    </source>
</evidence>
<dbReference type="InterPro" id="IPR022522">
    <property type="entry name" value="Flagellar_motor_stator_MotA"/>
</dbReference>
<keyword evidence="10 13" id="KW-1133">Transmembrane helix</keyword>
<keyword evidence="9" id="KW-0375">Hydrogen ion transport</keyword>
<keyword evidence="8" id="KW-0283">Flagellar rotation</keyword>
<dbReference type="PROSITE" id="PS01307">
    <property type="entry name" value="MOTA"/>
    <property type="match status" value="1"/>
</dbReference>
<dbReference type="Pfam" id="PF01618">
    <property type="entry name" value="MotA_ExbB"/>
    <property type="match status" value="1"/>
</dbReference>